<evidence type="ECO:0000313" key="1">
    <source>
        <dbReference type="EMBL" id="DAF49334.1"/>
    </source>
</evidence>
<sequence>MKYTALKKQCQAFSQNIFYFFEKYCNNANCKI</sequence>
<protein>
    <submittedName>
        <fullName evidence="1">Uncharacterized protein</fullName>
    </submittedName>
</protein>
<dbReference type="EMBL" id="BK032580">
    <property type="protein sequence ID" value="DAF49334.1"/>
    <property type="molecule type" value="Genomic_DNA"/>
</dbReference>
<accession>A0A8S5SEE0</accession>
<proteinExistence type="predicted"/>
<name>A0A8S5SEE0_9CAUD</name>
<organism evidence="1">
    <name type="scientific">Siphoviridae sp. ct3q24</name>
    <dbReference type="NCBI Taxonomy" id="2827772"/>
    <lineage>
        <taxon>Viruses</taxon>
        <taxon>Duplodnaviria</taxon>
        <taxon>Heunggongvirae</taxon>
        <taxon>Uroviricota</taxon>
        <taxon>Caudoviricetes</taxon>
    </lineage>
</organism>
<reference evidence="1" key="1">
    <citation type="journal article" date="2021" name="Proc. Natl. Acad. Sci. U.S.A.">
        <title>A Catalog of Tens of Thousands of Viruses from Human Metagenomes Reveals Hidden Associations with Chronic Diseases.</title>
        <authorList>
            <person name="Tisza M.J."/>
            <person name="Buck C.B."/>
        </authorList>
    </citation>
    <scope>NUCLEOTIDE SEQUENCE</scope>
    <source>
        <strain evidence="1">Ct3q24</strain>
    </source>
</reference>